<dbReference type="RefSeq" id="WP_155692802.1">
    <property type="nucleotide sequence ID" value="NZ_WKKC01000021.1"/>
</dbReference>
<dbReference type="Proteomes" id="UP000488295">
    <property type="component" value="Unassembled WGS sequence"/>
</dbReference>
<name>A0A9X4X9D2_LACJH</name>
<dbReference type="Pfam" id="PF17400">
    <property type="entry name" value="DUF5406"/>
    <property type="match status" value="1"/>
</dbReference>
<proteinExistence type="predicted"/>
<organism evidence="1 2">
    <name type="scientific">Lactobacillus johnsonii</name>
    <dbReference type="NCBI Taxonomy" id="33959"/>
    <lineage>
        <taxon>Bacteria</taxon>
        <taxon>Bacillati</taxon>
        <taxon>Bacillota</taxon>
        <taxon>Bacilli</taxon>
        <taxon>Lactobacillales</taxon>
        <taxon>Lactobacillaceae</taxon>
        <taxon>Lactobacillus</taxon>
    </lineage>
</organism>
<protein>
    <submittedName>
        <fullName evidence="1">Uncharacterized protein</fullName>
    </submittedName>
</protein>
<sequence>MKSLDPNITNYFSEKTIKLTFQQWDYKGTAYVEIGGNTTFADILSNFEDSDNLFRILKQRDSKFNFEFKDLGKDDYGENWYRAVLKNDKGEKCECEDLVESLSEMLVAVDLVNVERES</sequence>
<evidence type="ECO:0000313" key="2">
    <source>
        <dbReference type="Proteomes" id="UP000488295"/>
    </source>
</evidence>
<comment type="caution">
    <text evidence="1">The sequence shown here is derived from an EMBL/GenBank/DDBJ whole genome shotgun (WGS) entry which is preliminary data.</text>
</comment>
<gene>
    <name evidence="1" type="ORF">GJU95_07610</name>
</gene>
<dbReference type="AlphaFoldDB" id="A0A9X4X9D2"/>
<evidence type="ECO:0000313" key="1">
    <source>
        <dbReference type="EMBL" id="MTE03632.1"/>
    </source>
</evidence>
<reference evidence="1 2" key="1">
    <citation type="submission" date="2019-11" db="EMBL/GenBank/DDBJ databases">
        <title>Gastrointestinal microbiota of Peromyscus leucopus.</title>
        <authorList>
            <person name="Milovic A."/>
            <person name="Bassam K."/>
            <person name="Barbour A.G."/>
        </authorList>
    </citation>
    <scope>NUCLEOTIDE SEQUENCE [LARGE SCALE GENOMIC DNA]</scope>
    <source>
        <strain evidence="1 2">LL8</strain>
    </source>
</reference>
<dbReference type="InterPro" id="IPR035387">
    <property type="entry name" value="DUF5406"/>
</dbReference>
<accession>A0A9X4X9D2</accession>
<dbReference type="EMBL" id="WKKC01000021">
    <property type="protein sequence ID" value="MTE03632.1"/>
    <property type="molecule type" value="Genomic_DNA"/>
</dbReference>